<dbReference type="AlphaFoldDB" id="A0A9N9CU20"/>
<evidence type="ECO:0000313" key="2">
    <source>
        <dbReference type="Proteomes" id="UP000789831"/>
    </source>
</evidence>
<name>A0A9N9CU20_9GLOM</name>
<proteinExistence type="predicted"/>
<dbReference type="EMBL" id="CAJVPL010002624">
    <property type="protein sequence ID" value="CAG8615677.1"/>
    <property type="molecule type" value="Genomic_DNA"/>
</dbReference>
<dbReference type="Proteomes" id="UP000789831">
    <property type="component" value="Unassembled WGS sequence"/>
</dbReference>
<sequence length="266" mass="29807">WPTNRVKTTLAELKSRLRTCFTFPDGIEDEDITISREIGSGKDRTTTQILNDIDLANIIWGDSFKGDLLVDFCLTADSYDQLPRFKGEVAKTPVKIRNAVIEEILRMHKVSPPITSANEATRYELISAIIYGVASIFEGEIKSTHNTKLLEGPIDWVIMIGDIIITVTEAKREDINQGVAQNTVMFGIVSTGVDWVIIKVVASGNNGEGNIEVFLNSLSPYPLPINHPSLDHEQLVGPVEEIFGQIKWVFDQQIETKGKQKRQRRE</sequence>
<comment type="caution">
    <text evidence="1">The sequence shown here is derived from an EMBL/GenBank/DDBJ whole genome shotgun (WGS) entry which is preliminary data.</text>
</comment>
<dbReference type="OrthoDB" id="2374531at2759"/>
<keyword evidence="2" id="KW-1185">Reference proteome</keyword>
<gene>
    <name evidence="1" type="ORF">AGERDE_LOCUS9818</name>
</gene>
<reference evidence="1" key="1">
    <citation type="submission" date="2021-06" db="EMBL/GenBank/DDBJ databases">
        <authorList>
            <person name="Kallberg Y."/>
            <person name="Tangrot J."/>
            <person name="Rosling A."/>
        </authorList>
    </citation>
    <scope>NUCLEOTIDE SEQUENCE</scope>
    <source>
        <strain evidence="1">MT106</strain>
    </source>
</reference>
<organism evidence="1 2">
    <name type="scientific">Ambispora gerdemannii</name>
    <dbReference type="NCBI Taxonomy" id="144530"/>
    <lineage>
        <taxon>Eukaryota</taxon>
        <taxon>Fungi</taxon>
        <taxon>Fungi incertae sedis</taxon>
        <taxon>Mucoromycota</taxon>
        <taxon>Glomeromycotina</taxon>
        <taxon>Glomeromycetes</taxon>
        <taxon>Archaeosporales</taxon>
        <taxon>Ambisporaceae</taxon>
        <taxon>Ambispora</taxon>
    </lineage>
</organism>
<feature type="non-terminal residue" evidence="1">
    <location>
        <position position="266"/>
    </location>
</feature>
<evidence type="ECO:0000313" key="1">
    <source>
        <dbReference type="EMBL" id="CAG8615677.1"/>
    </source>
</evidence>
<accession>A0A9N9CU20</accession>
<protein>
    <submittedName>
        <fullName evidence="1">8181_t:CDS:1</fullName>
    </submittedName>
</protein>